<protein>
    <submittedName>
        <fullName evidence="7">DNA-binding protein H-NS</fullName>
    </submittedName>
</protein>
<dbReference type="SMART" id="SM00528">
    <property type="entry name" value="HNS"/>
    <property type="match status" value="1"/>
</dbReference>
<comment type="caution">
    <text evidence="7">The sequence shown here is derived from an EMBL/GenBank/DDBJ whole genome shotgun (WGS) entry which is preliminary data.</text>
</comment>
<dbReference type="GO" id="GO:0009295">
    <property type="term" value="C:nucleoid"/>
    <property type="evidence" value="ECO:0007669"/>
    <property type="project" value="UniProtKB-SubCell"/>
</dbReference>
<dbReference type="RefSeq" id="WP_114471462.1">
    <property type="nucleotide sequence ID" value="NZ_QPJK01000011.1"/>
</dbReference>
<dbReference type="Pfam" id="PF00816">
    <property type="entry name" value="Histone_HNS"/>
    <property type="match status" value="1"/>
</dbReference>
<comment type="subcellular location">
    <subcellularLocation>
        <location evidence="1">Cytoplasm</location>
        <location evidence="1">Nucleoid</location>
    </subcellularLocation>
</comment>
<dbReference type="AlphaFoldDB" id="A0A368XHW6"/>
<organism evidence="7 8">
    <name type="scientific">Pseudorhodoferax soli</name>
    <dbReference type="NCBI Taxonomy" id="545864"/>
    <lineage>
        <taxon>Bacteria</taxon>
        <taxon>Pseudomonadati</taxon>
        <taxon>Pseudomonadota</taxon>
        <taxon>Betaproteobacteria</taxon>
        <taxon>Burkholderiales</taxon>
        <taxon>Comamonadaceae</taxon>
    </lineage>
</organism>
<evidence type="ECO:0000256" key="3">
    <source>
        <dbReference type="ARBA" id="ARBA00022490"/>
    </source>
</evidence>
<evidence type="ECO:0000313" key="7">
    <source>
        <dbReference type="EMBL" id="RCW66087.1"/>
    </source>
</evidence>
<dbReference type="Proteomes" id="UP000252884">
    <property type="component" value="Unassembled WGS sequence"/>
</dbReference>
<keyword evidence="4 7" id="KW-0238">DNA-binding</keyword>
<evidence type="ECO:0000256" key="2">
    <source>
        <dbReference type="ARBA" id="ARBA00010610"/>
    </source>
</evidence>
<proteinExistence type="inferred from homology"/>
<dbReference type="EMBL" id="QPJK01000011">
    <property type="protein sequence ID" value="RCW66087.1"/>
    <property type="molecule type" value="Genomic_DNA"/>
</dbReference>
<dbReference type="Gene3D" id="4.10.430.30">
    <property type="match status" value="1"/>
</dbReference>
<evidence type="ECO:0000256" key="4">
    <source>
        <dbReference type="ARBA" id="ARBA00023125"/>
    </source>
</evidence>
<evidence type="ECO:0000313" key="8">
    <source>
        <dbReference type="Proteomes" id="UP000252884"/>
    </source>
</evidence>
<accession>A0A368XHW6</accession>
<keyword evidence="8" id="KW-1185">Reference proteome</keyword>
<feature type="domain" description="DNA-binding protein H-NS-like C-terminal" evidence="6">
    <location>
        <begin position="56"/>
        <end position="95"/>
    </location>
</feature>
<dbReference type="SUPFAM" id="SSF81273">
    <property type="entry name" value="H-NS histone-like proteins"/>
    <property type="match status" value="1"/>
</dbReference>
<keyword evidence="3" id="KW-0963">Cytoplasm</keyword>
<comment type="similarity">
    <text evidence="2">Belongs to the histone-like protein H-NS family.</text>
</comment>
<reference evidence="7 8" key="1">
    <citation type="submission" date="2018-07" db="EMBL/GenBank/DDBJ databases">
        <title>Genomic Encyclopedia of Type Strains, Phase IV (KMG-IV): sequencing the most valuable type-strain genomes for metagenomic binning, comparative biology and taxonomic classification.</title>
        <authorList>
            <person name="Goeker M."/>
        </authorList>
    </citation>
    <scope>NUCLEOTIDE SEQUENCE [LARGE SCALE GENOMIC DNA]</scope>
    <source>
        <strain evidence="7 8">DSM 21634</strain>
    </source>
</reference>
<name>A0A368XHW6_9BURK</name>
<sequence>MTSYKVLVAQRDALDRQILETRAREIRAAISRMRSLVMEHGIKPDDIFGKKAQQAQKLELKSTPKYRDPASGATWAGRGKPPQWIQNKNREDFLIQFWETSTSALPKSQVVSEYFEDETRAGV</sequence>
<dbReference type="PANTHER" id="PTHR38097">
    <property type="match status" value="1"/>
</dbReference>
<dbReference type="GO" id="GO:0003677">
    <property type="term" value="F:DNA binding"/>
    <property type="evidence" value="ECO:0007669"/>
    <property type="project" value="UniProtKB-KW"/>
</dbReference>
<gene>
    <name evidence="7" type="ORF">DES41_11145</name>
</gene>
<dbReference type="OrthoDB" id="5297879at2"/>
<dbReference type="PANTHER" id="PTHR38097:SF2">
    <property type="entry name" value="DNA-BINDING PROTEIN STPA"/>
    <property type="match status" value="1"/>
</dbReference>
<evidence type="ECO:0000256" key="5">
    <source>
        <dbReference type="SAM" id="MobiDB-lite"/>
    </source>
</evidence>
<evidence type="ECO:0000259" key="6">
    <source>
        <dbReference type="SMART" id="SM00528"/>
    </source>
</evidence>
<dbReference type="InterPro" id="IPR027444">
    <property type="entry name" value="H-NS_C_dom"/>
</dbReference>
<evidence type="ECO:0000256" key="1">
    <source>
        <dbReference type="ARBA" id="ARBA00004453"/>
    </source>
</evidence>
<feature type="region of interest" description="Disordered" evidence="5">
    <location>
        <begin position="61"/>
        <end position="82"/>
    </location>
</feature>